<dbReference type="EMBL" id="PPTA01000001">
    <property type="protein sequence ID" value="TFB07276.1"/>
    <property type="molecule type" value="Genomic_DNA"/>
</dbReference>
<dbReference type="InterPro" id="IPR010730">
    <property type="entry name" value="HET"/>
</dbReference>
<evidence type="ECO:0000259" key="1">
    <source>
        <dbReference type="Pfam" id="PF06985"/>
    </source>
</evidence>
<gene>
    <name evidence="2" type="ORF">CCMA1212_000469</name>
</gene>
<feature type="domain" description="Heterokaryon incompatibility" evidence="1">
    <location>
        <begin position="286"/>
        <end position="450"/>
    </location>
</feature>
<organism evidence="2 3">
    <name type="scientific">Trichoderma ghanense</name>
    <dbReference type="NCBI Taxonomy" id="65468"/>
    <lineage>
        <taxon>Eukaryota</taxon>
        <taxon>Fungi</taxon>
        <taxon>Dikarya</taxon>
        <taxon>Ascomycota</taxon>
        <taxon>Pezizomycotina</taxon>
        <taxon>Sordariomycetes</taxon>
        <taxon>Hypocreomycetidae</taxon>
        <taxon>Hypocreales</taxon>
        <taxon>Hypocreaceae</taxon>
        <taxon>Trichoderma</taxon>
    </lineage>
</organism>
<sequence>MTGLFIFRRGKVHEDFAGTPRSAPNPPQDAFSYDLSSVKESTLNDSQTTLCQHCSVLQLKDVKVVQQDTSRGKKPPELKADVPGFEADLVYHRRDVVPHFPRMAESADAGCGFCVLLRNAIIGHFRKYPLGRLPDDGIEIVRIRHYWNSGLSAFTVHSPAFVRPGHRFGYLTFRVSANRTGTKPLCLMKKGCHLRWFVDANKSWNCSDPCASMFDIGSERVPESVLSPAGIFTLKQWVFGKGEERAALQTSYRPTRLICVESRRESGSIRLVESSHTDVDEKPQPYLALSYCWGRKAPSLVTTRSNYAHLKSSISYSSLPQLYRDTVRISRVLGIKYIWIDALCIIQDDEDDWEKESQMMAEIFRNSLATIIPLRAASTDDGFLERSPNIRVLYRSDEWNVSGSFFVRHMPFSYENAESAIRDAPSFSDRPVSLELQNSVWQSRGWTFQEGMFSVRKLYFGQLMMYWDSLRPVDIMRTEDSIIDDKLDRIDTAELSIIHSSGPWRGDYDYDGWYYPILQYSKKKLTYETDRLPAVSSYAKLIASKSGDTYLAGLWKNNLHRGLLWKTQRRDRETFVKLMQRLARPSESIAPSWSWASRRGALNLDNSDQMKLECDILEADTRVHRKDAYGRVRGGHLLIRGKACGIPEGKLQKLPLGTPYLDMQCEWLVFEDEQYIAQCALDWRLTNDQGKQLSQASGPCIEAIVMLLVSSGHTTTPSAVSRKPQEWEDKDDVPSLEVMHGLLLYPTGKADGEYWRVGLFHSLADEKGGRGFFDQCGERTLRIV</sequence>
<dbReference type="GeneID" id="300572386"/>
<dbReference type="Pfam" id="PF06985">
    <property type="entry name" value="HET"/>
    <property type="match status" value="1"/>
</dbReference>
<dbReference type="RefSeq" id="XP_073563477.1">
    <property type="nucleotide sequence ID" value="XM_073697936.1"/>
</dbReference>
<accession>A0ABY2HGL3</accession>
<proteinExistence type="predicted"/>
<comment type="caution">
    <text evidence="2">The sequence shown here is derived from an EMBL/GenBank/DDBJ whole genome shotgun (WGS) entry which is preliminary data.</text>
</comment>
<dbReference type="PANTHER" id="PTHR33112">
    <property type="entry name" value="DOMAIN PROTEIN, PUTATIVE-RELATED"/>
    <property type="match status" value="1"/>
</dbReference>
<keyword evidence="3" id="KW-1185">Reference proteome</keyword>
<evidence type="ECO:0000313" key="3">
    <source>
        <dbReference type="Proteomes" id="UP001642720"/>
    </source>
</evidence>
<protein>
    <recommendedName>
        <fullName evidence="1">Heterokaryon incompatibility domain-containing protein</fullName>
    </recommendedName>
</protein>
<dbReference type="PANTHER" id="PTHR33112:SF16">
    <property type="entry name" value="HETEROKARYON INCOMPATIBILITY DOMAIN-CONTAINING PROTEIN"/>
    <property type="match status" value="1"/>
</dbReference>
<dbReference type="Proteomes" id="UP001642720">
    <property type="component" value="Unassembled WGS sequence"/>
</dbReference>
<name>A0ABY2HGL3_9HYPO</name>
<reference evidence="2 3" key="1">
    <citation type="submission" date="2018-01" db="EMBL/GenBank/DDBJ databases">
        <title>Genome characterization of the sugarcane-associated fungus Trichoderma ghanense CCMA-1212 and their application in lignocelulose bioconversion.</title>
        <authorList>
            <person name="Steindorff A.S."/>
            <person name="Mendes T.D."/>
            <person name="Vilela E.S.D."/>
            <person name="Rodrigues D.S."/>
            <person name="Formighieri E.F."/>
            <person name="Melo I.S."/>
            <person name="Favaro L.C.L."/>
        </authorList>
    </citation>
    <scope>NUCLEOTIDE SEQUENCE [LARGE SCALE GENOMIC DNA]</scope>
    <source>
        <strain evidence="2 3">CCMA-1212</strain>
    </source>
</reference>
<evidence type="ECO:0000313" key="2">
    <source>
        <dbReference type="EMBL" id="TFB07276.1"/>
    </source>
</evidence>